<protein>
    <recommendedName>
        <fullName evidence="1">Phosphatidate phosphatase APP1 catalytic domain-containing protein</fullName>
    </recommendedName>
</protein>
<feature type="domain" description="Phosphatidate phosphatase APP1 catalytic" evidence="1">
    <location>
        <begin position="149"/>
        <end position="300"/>
    </location>
</feature>
<keyword evidence="3" id="KW-1185">Reference proteome</keyword>
<dbReference type="PANTHER" id="PTHR28208">
    <property type="entry name" value="PHOSPHATIDATE PHOSPHATASE APP1"/>
    <property type="match status" value="1"/>
</dbReference>
<dbReference type="Pfam" id="PF09949">
    <property type="entry name" value="APP1_cat"/>
    <property type="match status" value="1"/>
</dbReference>
<sequence length="363" mass="40614">MARPFFAARLEDRLNTKLGDVVRSRGWNERVIAYTGYGSSKFIRVLARVVFTPPMDGSDDEHRIIPDLADTLLQRRGWRNFFTAPAVNHRVNATIDGHTYQVATDRNGYVDSRLPVRGLQPGWHEIRLQCGDSEPVEAPIMVVDPEQTWGLVSDIDDTVISTSLPRPLLAAWNTFVVHESARQAVAGMSEMYRSLMAEHPQAPIIYVSTGAWNTAPTLIRFLKHHRFPIGPLLLTDWGPTNSGWFRSGQEHKRMALRDLAIDFPKIQWILIGDDGQHDPSIYGEFAEAHPDRVNVVAIRQLTPGEQVLAHGTLAPISADELDDADAEVPEVRAEDGYELQPLLQQAIEGQLDTRAARANANPR</sequence>
<reference evidence="2 3" key="1">
    <citation type="submission" date="2017-07" db="EMBL/GenBank/DDBJ databases">
        <title>Draft whole genome sequences of clinical Proprionibacteriaceae strains.</title>
        <authorList>
            <person name="Bernier A.-M."/>
            <person name="Bernard K."/>
            <person name="Domingo M.-C."/>
        </authorList>
    </citation>
    <scope>NUCLEOTIDE SEQUENCE [LARGE SCALE GENOMIC DNA]</scope>
    <source>
        <strain evidence="2 3">NML 030167</strain>
    </source>
</reference>
<dbReference type="EMBL" id="NMVO01000017">
    <property type="protein sequence ID" value="OYO09454.1"/>
    <property type="molecule type" value="Genomic_DNA"/>
</dbReference>
<accession>A0A255G9C2</accession>
<evidence type="ECO:0000313" key="2">
    <source>
        <dbReference type="EMBL" id="OYO09454.1"/>
    </source>
</evidence>
<evidence type="ECO:0000313" key="3">
    <source>
        <dbReference type="Proteomes" id="UP000215896"/>
    </source>
</evidence>
<gene>
    <name evidence="2" type="ORF">CGZ94_17390</name>
</gene>
<proteinExistence type="predicted"/>
<evidence type="ECO:0000259" key="1">
    <source>
        <dbReference type="Pfam" id="PF09949"/>
    </source>
</evidence>
<dbReference type="OrthoDB" id="9789875at2"/>
<dbReference type="PANTHER" id="PTHR28208:SF3">
    <property type="entry name" value="PHOSPHATIDATE PHOSPHATASE APP1"/>
    <property type="match status" value="1"/>
</dbReference>
<dbReference type="InterPro" id="IPR019236">
    <property type="entry name" value="APP1_cat"/>
</dbReference>
<dbReference type="InterPro" id="IPR052935">
    <property type="entry name" value="Mg2+_PAP"/>
</dbReference>
<dbReference type="RefSeq" id="WP_094399923.1">
    <property type="nucleotide sequence ID" value="NZ_NMVL01000004.1"/>
</dbReference>
<comment type="caution">
    <text evidence="2">The sequence shown here is derived from an EMBL/GenBank/DDBJ whole genome shotgun (WGS) entry which is preliminary data.</text>
</comment>
<dbReference type="Proteomes" id="UP000215896">
    <property type="component" value="Unassembled WGS sequence"/>
</dbReference>
<name>A0A255G9C2_9ACTN</name>
<dbReference type="GO" id="GO:0008195">
    <property type="term" value="F:phosphatidate phosphatase activity"/>
    <property type="evidence" value="ECO:0007669"/>
    <property type="project" value="InterPro"/>
</dbReference>
<dbReference type="AlphaFoldDB" id="A0A255G9C2"/>
<organism evidence="2 3">
    <name type="scientific">Enemella evansiae</name>
    <dbReference type="NCBI Taxonomy" id="2016499"/>
    <lineage>
        <taxon>Bacteria</taxon>
        <taxon>Bacillati</taxon>
        <taxon>Actinomycetota</taxon>
        <taxon>Actinomycetes</taxon>
        <taxon>Propionibacteriales</taxon>
        <taxon>Propionibacteriaceae</taxon>
        <taxon>Enemella</taxon>
    </lineage>
</organism>